<sequence>MRKKYPRTFHLPWSRSKTDDDKILKTVCHFEGKEVVVTEKLDGENTTMYRDSIHARSLDSKDHESRHWVKMLHGTISFQIPPGWRICGENVFAMHSIYYGELTSYFYVFSIWNEDNQCLSWDETLEWAELLGVKVAPVLYRGIWNEQKVKGCYTRQSVFGGEQEGYVVRIADAFPYDQFGTCVAKFVRKNHVQTEEHWLSKPVVPNGVSSMWK</sequence>
<accession>A0ABY9T809</accession>
<dbReference type="GO" id="GO:0016874">
    <property type="term" value="F:ligase activity"/>
    <property type="evidence" value="ECO:0007669"/>
    <property type="project" value="UniProtKB-KW"/>
</dbReference>
<dbReference type="EMBL" id="CP134050">
    <property type="protein sequence ID" value="WNC16039.1"/>
    <property type="molecule type" value="Genomic_DNA"/>
</dbReference>
<dbReference type="PANTHER" id="PTHR43883">
    <property type="entry name" value="SLR0207 PROTEIN"/>
    <property type="match status" value="1"/>
</dbReference>
<dbReference type="InterPro" id="IPR021122">
    <property type="entry name" value="RNA_ligase_dom_REL/Rnl2"/>
</dbReference>
<keyword evidence="3" id="KW-1185">Reference proteome</keyword>
<dbReference type="PANTHER" id="PTHR43883:SF1">
    <property type="entry name" value="GLUCONOKINASE"/>
    <property type="match status" value="1"/>
</dbReference>
<dbReference type="Gene3D" id="3.30.470.30">
    <property type="entry name" value="DNA ligase/mRNA capping enzyme"/>
    <property type="match status" value="1"/>
</dbReference>
<reference evidence="2 3" key="1">
    <citation type="submission" date="2023-09" db="EMBL/GenBank/DDBJ databases">
        <title>Complete Genome and Methylome dissection of Bacillus brevis NEB573 original source of BbsI restriction endonuclease.</title>
        <authorList>
            <person name="Fomenkov A."/>
            <person name="Roberts R.D."/>
        </authorList>
    </citation>
    <scope>NUCLEOTIDE SEQUENCE [LARGE SCALE GENOMIC DNA]</scope>
    <source>
        <strain evidence="2 3">NEB573</strain>
    </source>
</reference>
<evidence type="ECO:0000313" key="3">
    <source>
        <dbReference type="Proteomes" id="UP001256827"/>
    </source>
</evidence>
<feature type="domain" description="RNA ligase" evidence="1">
    <location>
        <begin position="33"/>
        <end position="187"/>
    </location>
</feature>
<protein>
    <submittedName>
        <fullName evidence="2">RNA ligase family protein</fullName>
    </submittedName>
</protein>
<dbReference type="SUPFAM" id="SSF56091">
    <property type="entry name" value="DNA ligase/mRNA capping enzyme, catalytic domain"/>
    <property type="match status" value="1"/>
</dbReference>
<proteinExistence type="predicted"/>
<evidence type="ECO:0000259" key="1">
    <source>
        <dbReference type="Pfam" id="PF09414"/>
    </source>
</evidence>
<dbReference type="RefSeq" id="WP_310770359.1">
    <property type="nucleotide sequence ID" value="NZ_CP134050.1"/>
</dbReference>
<evidence type="ECO:0000313" key="2">
    <source>
        <dbReference type="EMBL" id="WNC16039.1"/>
    </source>
</evidence>
<keyword evidence="2" id="KW-0436">Ligase</keyword>
<dbReference type="Pfam" id="PF09414">
    <property type="entry name" value="RNA_ligase"/>
    <property type="match status" value="1"/>
</dbReference>
<dbReference type="Proteomes" id="UP001256827">
    <property type="component" value="Chromosome"/>
</dbReference>
<organism evidence="2 3">
    <name type="scientific">Brevibacillus brevis</name>
    <name type="common">Bacillus brevis</name>
    <dbReference type="NCBI Taxonomy" id="1393"/>
    <lineage>
        <taxon>Bacteria</taxon>
        <taxon>Bacillati</taxon>
        <taxon>Bacillota</taxon>
        <taxon>Bacilli</taxon>
        <taxon>Bacillales</taxon>
        <taxon>Paenibacillaceae</taxon>
        <taxon>Brevibacillus</taxon>
    </lineage>
</organism>
<name>A0ABY9T809_BREBE</name>
<gene>
    <name evidence="2" type="ORF">RGB73_06905</name>
</gene>
<dbReference type="InterPro" id="IPR052732">
    <property type="entry name" value="Cell-binding_unc_protein"/>
</dbReference>